<comment type="caution">
    <text evidence="2">The sequence shown here is derived from an EMBL/GenBank/DDBJ whole genome shotgun (WGS) entry which is preliminary data.</text>
</comment>
<reference evidence="2 3" key="1">
    <citation type="submission" date="2020-08" db="EMBL/GenBank/DDBJ databases">
        <title>Genomic Encyclopedia of Type Strains, Phase IV (KMG-IV): sequencing the most valuable type-strain genomes for metagenomic binning, comparative biology and taxonomic classification.</title>
        <authorList>
            <person name="Goeker M."/>
        </authorList>
    </citation>
    <scope>NUCLEOTIDE SEQUENCE [LARGE SCALE GENOMIC DNA]</scope>
    <source>
        <strain evidence="2 3">DSM 2163</strain>
    </source>
</reference>
<evidence type="ECO:0000259" key="1">
    <source>
        <dbReference type="Pfam" id="PF09361"/>
    </source>
</evidence>
<gene>
    <name evidence="2" type="ORF">HNR00_002482</name>
</gene>
<organism evidence="2 3">
    <name type="scientific">Methylorubrum rhodinum</name>
    <dbReference type="NCBI Taxonomy" id="29428"/>
    <lineage>
        <taxon>Bacteria</taxon>
        <taxon>Pseudomonadati</taxon>
        <taxon>Pseudomonadota</taxon>
        <taxon>Alphaproteobacteria</taxon>
        <taxon>Hyphomicrobiales</taxon>
        <taxon>Methylobacteriaceae</taxon>
        <taxon>Methylorubrum</taxon>
    </lineage>
</organism>
<name>A0A840ZJN9_9HYPH</name>
<proteinExistence type="predicted"/>
<dbReference type="Proteomes" id="UP000583454">
    <property type="component" value="Unassembled WGS sequence"/>
</dbReference>
<dbReference type="InterPro" id="IPR018968">
    <property type="entry name" value="Phasin"/>
</dbReference>
<dbReference type="Pfam" id="PF09361">
    <property type="entry name" value="Phasin_2"/>
    <property type="match status" value="1"/>
</dbReference>
<evidence type="ECO:0000313" key="3">
    <source>
        <dbReference type="Proteomes" id="UP000583454"/>
    </source>
</evidence>
<feature type="domain" description="Phasin" evidence="1">
    <location>
        <begin position="35"/>
        <end position="117"/>
    </location>
</feature>
<protein>
    <recommendedName>
        <fullName evidence="1">Phasin domain-containing protein</fullName>
    </recommendedName>
</protein>
<accession>A0A840ZJN9</accession>
<dbReference type="EMBL" id="JACHOP010000009">
    <property type="protein sequence ID" value="MBB5757766.1"/>
    <property type="molecule type" value="Genomic_DNA"/>
</dbReference>
<keyword evidence="3" id="KW-1185">Reference proteome</keyword>
<dbReference type="RefSeq" id="WP_183569609.1">
    <property type="nucleotide sequence ID" value="NZ_JACHOP010000009.1"/>
</dbReference>
<sequence>MAEQIEVGSGEDRPYVLAERGIAEARAAYERSLTLGQESLAHWESLTAQWLLGLREIGYRLCQDSDVNIRAIFDLAEQQVRARSASEICALQVRFVQEQSERLVHQAKEVETLVSALMRSFHDEIRQGPRR</sequence>
<dbReference type="AlphaFoldDB" id="A0A840ZJN9"/>
<evidence type="ECO:0000313" key="2">
    <source>
        <dbReference type="EMBL" id="MBB5757766.1"/>
    </source>
</evidence>